<dbReference type="AlphaFoldDB" id="A0A8J8T7H0"/>
<dbReference type="EMBL" id="RRYP01001951">
    <property type="protein sequence ID" value="TNV85292.1"/>
    <property type="molecule type" value="Genomic_DNA"/>
</dbReference>
<evidence type="ECO:0000313" key="2">
    <source>
        <dbReference type="EMBL" id="TNV85292.1"/>
    </source>
</evidence>
<reference evidence="2" key="1">
    <citation type="submission" date="2019-06" db="EMBL/GenBank/DDBJ databases">
        <authorList>
            <person name="Zheng W."/>
        </authorList>
    </citation>
    <scope>NUCLEOTIDE SEQUENCE</scope>
    <source>
        <strain evidence="2">QDHG01</strain>
    </source>
</reference>
<feature type="compositionally biased region" description="Polar residues" evidence="1">
    <location>
        <begin position="1"/>
        <end position="22"/>
    </location>
</feature>
<feature type="region of interest" description="Disordered" evidence="1">
    <location>
        <begin position="1"/>
        <end position="26"/>
    </location>
</feature>
<sequence length="79" mass="9307">MSSNGRATRITNLKLQSNMQSHPNERYLNRDFPIDKAKSFQLRRTHQLMSQAIQDQSYITCLQLPCQKMMNIEMKVFSN</sequence>
<comment type="caution">
    <text evidence="2">The sequence shown here is derived from an EMBL/GenBank/DDBJ whole genome shotgun (WGS) entry which is preliminary data.</text>
</comment>
<proteinExistence type="predicted"/>
<dbReference type="Proteomes" id="UP000785679">
    <property type="component" value="Unassembled WGS sequence"/>
</dbReference>
<organism evidence="2 3">
    <name type="scientific">Halteria grandinella</name>
    <dbReference type="NCBI Taxonomy" id="5974"/>
    <lineage>
        <taxon>Eukaryota</taxon>
        <taxon>Sar</taxon>
        <taxon>Alveolata</taxon>
        <taxon>Ciliophora</taxon>
        <taxon>Intramacronucleata</taxon>
        <taxon>Spirotrichea</taxon>
        <taxon>Stichotrichia</taxon>
        <taxon>Sporadotrichida</taxon>
        <taxon>Halteriidae</taxon>
        <taxon>Halteria</taxon>
    </lineage>
</organism>
<keyword evidence="3" id="KW-1185">Reference proteome</keyword>
<evidence type="ECO:0000256" key="1">
    <source>
        <dbReference type="SAM" id="MobiDB-lite"/>
    </source>
</evidence>
<gene>
    <name evidence="2" type="ORF">FGO68_gene17168</name>
</gene>
<name>A0A8J8T7H0_HALGN</name>
<evidence type="ECO:0000313" key="3">
    <source>
        <dbReference type="Proteomes" id="UP000785679"/>
    </source>
</evidence>
<protein>
    <submittedName>
        <fullName evidence="2">Uncharacterized protein</fullName>
    </submittedName>
</protein>
<accession>A0A8J8T7H0</accession>